<sequence length="1167" mass="117758">MKRSNDFVRLAARGGRLTKAGGTVVSIAPSVIAGAMIANAPQASADTVTTTQTTAFVTSDTGDHTIESGGSVQVDPVAGDGAVVLTAPDYSGTLANHGTVSAANGILDEYAGVVVAGDLSGAINNAGSITAAQDGGVFRYIRGIEVQQDVSGTILTSGSVHAELTNADFYGDAVAVEVQNVSGTIRNEGSLSVYAEGEDMIARGIYTEDVSGEIVNTGTISLTAEGTLDASADGIEAGHIGGQVVNSGDILLTVTSGHRAQANDGIEVRDVSGHLENSGTITAVIAAGVEGRASVDGIETSTITGTFVNSGQISLDVTGGYTGADAIDTSAIEAGAEFTNTADLSYTSQAGSESLGNDSLDLGDIHGDAINHGTLYGMATAEDLASAGSIDFYDVTGMLTNTGDITLIARADFGDALAEGIAGDDVDGVLSNSGTLDIQSEGLATAESYGIAVRDINGVLSNSGDMTVAATAGDYALASGLDVYDMSGHLENSGAITSQSTGSYADAFGIISGALLSGGTLVNSGDVTAVAHATSSAVIPEMPLPPEVGLGAYASALDLWDIESGAQALNTGTLSSSATVTGSGMGEALGLFAGTVDGNLRNEGSVNVSVYVDAGLAGSAAVAIDGVGVAGSFENTGNLTSNATLDTDGFLNATGISVTGAFGRVLNHGNISALSGSTSESAIGAIALGIEAFDLGTTGYVENMGALNVTANSGGGFATAIGIASNLADAGSQIIHSGAISVTGQGANSRAYGIFASQANGTVTVTGDISSAAEDEAYAVMLQDGAGQLEIETTATLDGLIGVGRHDVTLTHVGGNQIYYFEDTATADGTFETIVAIPNGAWFSKDTGGDAPVYASYVAQGLAPNMDESFAIAGLTATLGRQLDGQQSRPEVSRNQTSLSAERPVWTGPSPYAVFTTNRSRNSGLLDSRLHSLSVGLTGETDTGLRLGAGVSVLENDGTYDGNGFGTDGYLLSALAAKDFGWADLHFGVGFGGFNHNSSRQIGNSPDAVSNYDSTLWNVHLGMRRDYDLQNGMIFTPELSLIYGEHDREAYTETGSLANATVGARNSSFGEARLGTGFALPTNSGFWRASVSAVHRDGNRPGAVNVSIFGDTVTFSTPGYESETFGEIALGYEADFGNGGTLRVGAISTIGASTETQALAASYKLVF</sequence>
<organism evidence="3 4">
    <name type="scientific">Shimia isoporae</name>
    <dbReference type="NCBI Taxonomy" id="647720"/>
    <lineage>
        <taxon>Bacteria</taxon>
        <taxon>Pseudomonadati</taxon>
        <taxon>Pseudomonadota</taxon>
        <taxon>Alphaproteobacteria</taxon>
        <taxon>Rhodobacterales</taxon>
        <taxon>Roseobacteraceae</taxon>
    </lineage>
</organism>
<dbReference type="InterPro" id="IPR005546">
    <property type="entry name" value="Autotransporte_beta"/>
</dbReference>
<name>A0A4R1N4D5_9RHOB</name>
<dbReference type="OrthoDB" id="7801415at2"/>
<dbReference type="SUPFAM" id="SSF103515">
    <property type="entry name" value="Autotransporter"/>
    <property type="match status" value="1"/>
</dbReference>
<comment type="caution">
    <text evidence="3">The sequence shown here is derived from an EMBL/GenBank/DDBJ whole genome shotgun (WGS) entry which is preliminary data.</text>
</comment>
<dbReference type="PROSITE" id="PS51208">
    <property type="entry name" value="AUTOTRANSPORTER"/>
    <property type="match status" value="1"/>
</dbReference>
<dbReference type="Proteomes" id="UP000295673">
    <property type="component" value="Unassembled WGS sequence"/>
</dbReference>
<evidence type="ECO:0000313" key="4">
    <source>
        <dbReference type="Proteomes" id="UP000295673"/>
    </source>
</evidence>
<dbReference type="AlphaFoldDB" id="A0A4R1N4D5"/>
<evidence type="ECO:0000256" key="1">
    <source>
        <dbReference type="SAM" id="MobiDB-lite"/>
    </source>
</evidence>
<dbReference type="InterPro" id="IPR036709">
    <property type="entry name" value="Autotransporte_beta_dom_sf"/>
</dbReference>
<proteinExistence type="predicted"/>
<feature type="compositionally biased region" description="Polar residues" evidence="1">
    <location>
        <begin position="884"/>
        <end position="900"/>
    </location>
</feature>
<feature type="domain" description="Autotransporter" evidence="2">
    <location>
        <begin position="898"/>
        <end position="1167"/>
    </location>
</feature>
<gene>
    <name evidence="3" type="ORF">BXY66_3208</name>
</gene>
<evidence type="ECO:0000259" key="2">
    <source>
        <dbReference type="PROSITE" id="PS51208"/>
    </source>
</evidence>
<dbReference type="EMBL" id="SMGR01000003">
    <property type="protein sequence ID" value="TCL00565.1"/>
    <property type="molecule type" value="Genomic_DNA"/>
</dbReference>
<reference evidence="3 4" key="1">
    <citation type="submission" date="2019-03" db="EMBL/GenBank/DDBJ databases">
        <title>Genomic Encyclopedia of Archaeal and Bacterial Type Strains, Phase II (KMG-II): from individual species to whole genera.</title>
        <authorList>
            <person name="Goeker M."/>
        </authorList>
    </citation>
    <scope>NUCLEOTIDE SEQUENCE [LARGE SCALE GENOMIC DNA]</scope>
    <source>
        <strain evidence="3 4">DSM 26433</strain>
    </source>
</reference>
<dbReference type="SMART" id="SM00869">
    <property type="entry name" value="Autotransporter"/>
    <property type="match status" value="1"/>
</dbReference>
<feature type="region of interest" description="Disordered" evidence="1">
    <location>
        <begin position="883"/>
        <end position="903"/>
    </location>
</feature>
<protein>
    <submittedName>
        <fullName evidence="3">Autotransporter-like protein</fullName>
    </submittedName>
</protein>
<dbReference type="Gene3D" id="2.40.128.130">
    <property type="entry name" value="Autotransporter beta-domain"/>
    <property type="match status" value="1"/>
</dbReference>
<keyword evidence="4" id="KW-1185">Reference proteome</keyword>
<dbReference type="RefSeq" id="WP_132861333.1">
    <property type="nucleotide sequence ID" value="NZ_SMGR01000003.1"/>
</dbReference>
<accession>A0A4R1N4D5</accession>
<evidence type="ECO:0000313" key="3">
    <source>
        <dbReference type="EMBL" id="TCL00565.1"/>
    </source>
</evidence>
<dbReference type="Pfam" id="PF03797">
    <property type="entry name" value="Autotransporter"/>
    <property type="match status" value="1"/>
</dbReference>